<keyword evidence="2 7" id="KW-0349">Heme</keyword>
<keyword evidence="3 6" id="KW-0479">Metal-binding</keyword>
<dbReference type="Pfam" id="PF01322">
    <property type="entry name" value="Cytochrom_C_2"/>
    <property type="match status" value="1"/>
</dbReference>
<evidence type="ECO:0000256" key="7">
    <source>
        <dbReference type="PIRSR" id="PIRSR000027-2"/>
    </source>
</evidence>
<feature type="binding site" description="axial binding residue" evidence="6">
    <location>
        <position position="139"/>
    </location>
    <ligand>
        <name>heme c</name>
        <dbReference type="ChEBI" id="CHEBI:61717"/>
    </ligand>
    <ligandPart>
        <name>Fe</name>
        <dbReference type="ChEBI" id="CHEBI:18248"/>
    </ligandPart>
</feature>
<dbReference type="AlphaFoldDB" id="A0A840AQC4"/>
<dbReference type="RefSeq" id="WP_183398318.1">
    <property type="nucleotide sequence ID" value="NZ_JACIDS010000002.1"/>
</dbReference>
<keyword evidence="10" id="KW-1185">Reference proteome</keyword>
<keyword evidence="4" id="KW-0249">Electron transport</keyword>
<dbReference type="InterPro" id="IPR012127">
    <property type="entry name" value="Cyt_c_prime"/>
</dbReference>
<evidence type="ECO:0000313" key="9">
    <source>
        <dbReference type="EMBL" id="MBB3930685.1"/>
    </source>
</evidence>
<evidence type="ECO:0000256" key="3">
    <source>
        <dbReference type="ARBA" id="ARBA00022723"/>
    </source>
</evidence>
<dbReference type="PIRSF" id="PIRSF000027">
    <property type="entry name" value="Cytc_c_prime"/>
    <property type="match status" value="1"/>
</dbReference>
<dbReference type="GO" id="GO:0022900">
    <property type="term" value="P:electron transport chain"/>
    <property type="evidence" value="ECO:0007669"/>
    <property type="project" value="InterPro"/>
</dbReference>
<proteinExistence type="predicted"/>
<dbReference type="SUPFAM" id="SSF47175">
    <property type="entry name" value="Cytochromes"/>
    <property type="match status" value="1"/>
</dbReference>
<dbReference type="Proteomes" id="UP000553963">
    <property type="component" value="Unassembled WGS sequence"/>
</dbReference>
<evidence type="ECO:0000256" key="8">
    <source>
        <dbReference type="SAM" id="SignalP"/>
    </source>
</evidence>
<feature type="binding site" description="covalent" evidence="7">
    <location>
        <position position="135"/>
    </location>
    <ligand>
        <name>heme c</name>
        <dbReference type="ChEBI" id="CHEBI:61717"/>
    </ligand>
</feature>
<evidence type="ECO:0000256" key="6">
    <source>
        <dbReference type="PIRSR" id="PIRSR000027-1"/>
    </source>
</evidence>
<protein>
    <submittedName>
        <fullName evidence="9">Cytochrome c556</fullName>
    </submittedName>
</protein>
<dbReference type="GO" id="GO:0042597">
    <property type="term" value="C:periplasmic space"/>
    <property type="evidence" value="ECO:0007669"/>
    <property type="project" value="InterPro"/>
</dbReference>
<organism evidence="9 10">
    <name type="scientific">Kaistia hirudinis</name>
    <dbReference type="NCBI Taxonomy" id="1293440"/>
    <lineage>
        <taxon>Bacteria</taxon>
        <taxon>Pseudomonadati</taxon>
        <taxon>Pseudomonadota</taxon>
        <taxon>Alphaproteobacteria</taxon>
        <taxon>Hyphomicrobiales</taxon>
        <taxon>Kaistiaceae</taxon>
        <taxon>Kaistia</taxon>
    </lineage>
</organism>
<evidence type="ECO:0000256" key="4">
    <source>
        <dbReference type="ARBA" id="ARBA00022982"/>
    </source>
</evidence>
<dbReference type="InterPro" id="IPR010980">
    <property type="entry name" value="Cyt_c/b562"/>
</dbReference>
<accession>A0A840AQC4</accession>
<dbReference type="EMBL" id="JACIDS010000002">
    <property type="protein sequence ID" value="MBB3930685.1"/>
    <property type="molecule type" value="Genomic_DNA"/>
</dbReference>
<feature type="chain" id="PRO_5032958290" evidence="8">
    <location>
        <begin position="23"/>
        <end position="146"/>
    </location>
</feature>
<keyword evidence="1" id="KW-0813">Transport</keyword>
<comment type="caution">
    <text evidence="9">The sequence shown here is derived from an EMBL/GenBank/DDBJ whole genome shotgun (WGS) entry which is preliminary data.</text>
</comment>
<evidence type="ECO:0000256" key="1">
    <source>
        <dbReference type="ARBA" id="ARBA00022448"/>
    </source>
</evidence>
<dbReference type="InterPro" id="IPR015984">
    <property type="entry name" value="Cyt_c_prime_subgr"/>
</dbReference>
<keyword evidence="8" id="KW-0732">Signal</keyword>
<dbReference type="PROSITE" id="PS51009">
    <property type="entry name" value="CYTCII"/>
    <property type="match status" value="1"/>
</dbReference>
<dbReference type="InterPro" id="IPR002321">
    <property type="entry name" value="Cyt_c_II"/>
</dbReference>
<dbReference type="Gene3D" id="1.20.120.10">
    <property type="entry name" value="Cytochrome c/b562"/>
    <property type="match status" value="1"/>
</dbReference>
<evidence type="ECO:0000256" key="2">
    <source>
        <dbReference type="ARBA" id="ARBA00022617"/>
    </source>
</evidence>
<sequence length="146" mass="14719">MRGIWVAAGLVIALATGSAAVAASDLGAQREADMKAIGGSLKTGFDMVQGKTDFDAAKAKAAMETIVAKATEFPTLFPAGSESADTKASPKVWTDKADFEAHAAKLASDAKAAAAAADGGLDAFKPAIGAVAANCKACHQTYRLSD</sequence>
<evidence type="ECO:0000256" key="5">
    <source>
        <dbReference type="ARBA" id="ARBA00023004"/>
    </source>
</evidence>
<feature type="signal peptide" evidence="8">
    <location>
        <begin position="1"/>
        <end position="22"/>
    </location>
</feature>
<gene>
    <name evidence="9" type="ORF">GGR25_001724</name>
</gene>
<dbReference type="GO" id="GO:0005506">
    <property type="term" value="F:iron ion binding"/>
    <property type="evidence" value="ECO:0007669"/>
    <property type="project" value="InterPro"/>
</dbReference>
<reference evidence="9 10" key="1">
    <citation type="submission" date="2020-08" db="EMBL/GenBank/DDBJ databases">
        <title>Genomic Encyclopedia of Type Strains, Phase IV (KMG-IV): sequencing the most valuable type-strain genomes for metagenomic binning, comparative biology and taxonomic classification.</title>
        <authorList>
            <person name="Goeker M."/>
        </authorList>
    </citation>
    <scope>NUCLEOTIDE SEQUENCE [LARGE SCALE GENOMIC DNA]</scope>
    <source>
        <strain evidence="9 10">DSM 25966</strain>
    </source>
</reference>
<evidence type="ECO:0000313" key="10">
    <source>
        <dbReference type="Proteomes" id="UP000553963"/>
    </source>
</evidence>
<dbReference type="GO" id="GO:0009055">
    <property type="term" value="F:electron transfer activity"/>
    <property type="evidence" value="ECO:0007669"/>
    <property type="project" value="InterPro"/>
</dbReference>
<feature type="binding site" description="covalent" evidence="7">
    <location>
        <position position="138"/>
    </location>
    <ligand>
        <name>heme c</name>
        <dbReference type="ChEBI" id="CHEBI:61717"/>
    </ligand>
</feature>
<dbReference type="GO" id="GO:0020037">
    <property type="term" value="F:heme binding"/>
    <property type="evidence" value="ECO:0007669"/>
    <property type="project" value="InterPro"/>
</dbReference>
<dbReference type="PRINTS" id="PR00608">
    <property type="entry name" value="CYTCHROMECII"/>
</dbReference>
<comment type="PTM">
    <text evidence="7">Binds 1 heme group per subunit.</text>
</comment>
<keyword evidence="5 6" id="KW-0408">Iron</keyword>
<name>A0A840AQC4_9HYPH</name>